<keyword evidence="1" id="KW-0472">Membrane</keyword>
<evidence type="ECO:0000313" key="2">
    <source>
        <dbReference type="EMBL" id="MFC5629478.1"/>
    </source>
</evidence>
<evidence type="ECO:0000256" key="1">
    <source>
        <dbReference type="SAM" id="Phobius"/>
    </source>
</evidence>
<keyword evidence="1" id="KW-0812">Transmembrane</keyword>
<dbReference type="Pfam" id="PF11167">
    <property type="entry name" value="DUF2953"/>
    <property type="match status" value="1"/>
</dbReference>
<proteinExistence type="predicted"/>
<sequence>MYWMIGTVILLLIAIWFAPIDISYDMKKKKKRYDIQLKITVWYVIRKKIAIPWIRLDEETPSLIIHERSEGIFGQPNEKDVTETPKEMKAQIQTFHMWVKHIQSFRPVVKNFLRKITVKHWKWSSSLGTGDAALTGMMAGGLWSVKYMANAVLATFLRMDTSPDFSIQPFFQKKIFDFHLSCMVSFRLGHAVIAGYKLWRQLRGNVWQLWKQTKWNQKISKEASS</sequence>
<dbReference type="Proteomes" id="UP001596143">
    <property type="component" value="Unassembled WGS sequence"/>
</dbReference>
<accession>A0ABW0U8M1</accession>
<organism evidence="2 3">
    <name type="scientific">Aliibacillus thermotolerans</name>
    <dbReference type="NCBI Taxonomy" id="1834418"/>
    <lineage>
        <taxon>Bacteria</taxon>
        <taxon>Bacillati</taxon>
        <taxon>Bacillota</taxon>
        <taxon>Bacilli</taxon>
        <taxon>Bacillales</taxon>
        <taxon>Bacillaceae</taxon>
        <taxon>Aliibacillus</taxon>
    </lineage>
</organism>
<comment type="caution">
    <text evidence="2">The sequence shown here is derived from an EMBL/GenBank/DDBJ whole genome shotgun (WGS) entry which is preliminary data.</text>
</comment>
<feature type="transmembrane region" description="Helical" evidence="1">
    <location>
        <begin position="6"/>
        <end position="24"/>
    </location>
</feature>
<keyword evidence="3" id="KW-1185">Reference proteome</keyword>
<gene>
    <name evidence="2" type="ORF">ACFPTR_11505</name>
</gene>
<reference evidence="3" key="1">
    <citation type="journal article" date="2019" name="Int. J. Syst. Evol. Microbiol.">
        <title>The Global Catalogue of Microorganisms (GCM) 10K type strain sequencing project: providing services to taxonomists for standard genome sequencing and annotation.</title>
        <authorList>
            <consortium name="The Broad Institute Genomics Platform"/>
            <consortium name="The Broad Institute Genome Sequencing Center for Infectious Disease"/>
            <person name="Wu L."/>
            <person name="Ma J."/>
        </authorList>
    </citation>
    <scope>NUCLEOTIDE SEQUENCE [LARGE SCALE GENOMIC DNA]</scope>
    <source>
        <strain evidence="3">CGMCC 1.15790</strain>
    </source>
</reference>
<dbReference type="RefSeq" id="WP_270897202.1">
    <property type="nucleotide sequence ID" value="NZ_JBHSPF010000059.1"/>
</dbReference>
<name>A0ABW0U8M1_9BACI</name>
<keyword evidence="1" id="KW-1133">Transmembrane helix</keyword>
<dbReference type="EMBL" id="JBHSPF010000059">
    <property type="protein sequence ID" value="MFC5629478.1"/>
    <property type="molecule type" value="Genomic_DNA"/>
</dbReference>
<evidence type="ECO:0000313" key="3">
    <source>
        <dbReference type="Proteomes" id="UP001596143"/>
    </source>
</evidence>
<dbReference type="InterPro" id="IPR021338">
    <property type="entry name" value="DUF2953"/>
</dbReference>
<protein>
    <submittedName>
        <fullName evidence="2">DUF2953 domain-containing protein</fullName>
    </submittedName>
</protein>